<comment type="caution">
    <text evidence="2">The sequence shown here is derived from an EMBL/GenBank/DDBJ whole genome shotgun (WGS) entry which is preliminary data.</text>
</comment>
<reference evidence="2 3" key="1">
    <citation type="submission" date="2019-12" db="EMBL/GenBank/DDBJ databases">
        <title>A genome sequence resource for the geographically widespread anthracnose pathogen Colletotrichum asianum.</title>
        <authorList>
            <person name="Meng Y."/>
        </authorList>
    </citation>
    <scope>NUCLEOTIDE SEQUENCE [LARGE SCALE GENOMIC DNA]</scope>
    <source>
        <strain evidence="2 3">ICMP 18580</strain>
    </source>
</reference>
<evidence type="ECO:0000256" key="1">
    <source>
        <dbReference type="SAM" id="MobiDB-lite"/>
    </source>
</evidence>
<dbReference type="Proteomes" id="UP000434172">
    <property type="component" value="Unassembled WGS sequence"/>
</dbReference>
<organism evidence="2 3">
    <name type="scientific">Colletotrichum asianum</name>
    <dbReference type="NCBI Taxonomy" id="702518"/>
    <lineage>
        <taxon>Eukaryota</taxon>
        <taxon>Fungi</taxon>
        <taxon>Dikarya</taxon>
        <taxon>Ascomycota</taxon>
        <taxon>Pezizomycotina</taxon>
        <taxon>Sordariomycetes</taxon>
        <taxon>Hypocreomycetidae</taxon>
        <taxon>Glomerellales</taxon>
        <taxon>Glomerellaceae</taxon>
        <taxon>Colletotrichum</taxon>
        <taxon>Colletotrichum gloeosporioides species complex</taxon>
    </lineage>
</organism>
<proteinExistence type="predicted"/>
<protein>
    <submittedName>
        <fullName evidence="2">Uncharacterized protein</fullName>
    </submittedName>
</protein>
<keyword evidence="3" id="KW-1185">Reference proteome</keyword>
<sequence>MAVLFSAFSFFQDSLSRRPQRGPAQPTEKKAFPLPSPDIKTSGVDSAWGADISETCLDGQPSAIPARPGIVLLIRIMSTRVCQSPGRRFFFGRPSSHSDLAARIRSMMRHRQNLQSTMPRYIQIENIAAESHVLLPGVTRAKQEMCSAKRGSVGLHVRLRRL</sequence>
<feature type="region of interest" description="Disordered" evidence="1">
    <location>
        <begin position="16"/>
        <end position="36"/>
    </location>
</feature>
<name>A0A8H3ZSH8_9PEZI</name>
<dbReference type="OrthoDB" id="4808886at2759"/>
<evidence type="ECO:0000313" key="2">
    <source>
        <dbReference type="EMBL" id="KAF0325927.1"/>
    </source>
</evidence>
<dbReference type="AlphaFoldDB" id="A0A8H3ZSH8"/>
<accession>A0A8H3ZSH8</accession>
<dbReference type="EMBL" id="WOWK01000033">
    <property type="protein sequence ID" value="KAF0325927.1"/>
    <property type="molecule type" value="Genomic_DNA"/>
</dbReference>
<evidence type="ECO:0000313" key="3">
    <source>
        <dbReference type="Proteomes" id="UP000434172"/>
    </source>
</evidence>
<gene>
    <name evidence="2" type="ORF">GQ607_006745</name>
</gene>